<feature type="region of interest" description="Disordered" evidence="4">
    <location>
        <begin position="1"/>
        <end position="29"/>
    </location>
</feature>
<evidence type="ECO:0000259" key="5">
    <source>
        <dbReference type="PROSITE" id="PS01124"/>
    </source>
</evidence>
<dbReference type="InterPro" id="IPR018060">
    <property type="entry name" value="HTH_AraC"/>
</dbReference>
<dbReference type="Proteomes" id="UP001165580">
    <property type="component" value="Unassembled WGS sequence"/>
</dbReference>
<dbReference type="PANTHER" id="PTHR46796:SF6">
    <property type="entry name" value="ARAC SUBFAMILY"/>
    <property type="match status" value="1"/>
</dbReference>
<keyword evidence="7" id="KW-1185">Reference proteome</keyword>
<sequence>MAQSARSTPGIQGGSTMESRREHRAAGQRGVRFGQTELSILRVPAGGTPVRKICRPDELAVEVIVPRGGTIMVRSENRDERAVRPGEALYLIGCRRYAAYALRGASAITLGLPFSAVDEFIDRANTDPVLVQGSAVLTPATAFLGTLLEGGDELDRLSSYFAEKLIWEMVASIYLEGKGVGAAEAPNTGILDRAMAQIAAYRTDRSLTPEAVARSLNVSMRQLQRVFASTGSTPSREIRRQRAELAVSMLRSESFGVFNVTQIAHHSGFSDAAELRRAMSAFGFPSPRELRSGLG</sequence>
<accession>A0ABT2GC72</accession>
<dbReference type="Gene3D" id="1.10.10.60">
    <property type="entry name" value="Homeodomain-like"/>
    <property type="match status" value="1"/>
</dbReference>
<gene>
    <name evidence="6" type="ORF">NVV95_04205</name>
</gene>
<comment type="caution">
    <text evidence="6">The sequence shown here is derived from an EMBL/GenBank/DDBJ whole genome shotgun (WGS) entry which is preliminary data.</text>
</comment>
<evidence type="ECO:0000256" key="1">
    <source>
        <dbReference type="ARBA" id="ARBA00023015"/>
    </source>
</evidence>
<dbReference type="SMART" id="SM00342">
    <property type="entry name" value="HTH_ARAC"/>
    <property type="match status" value="1"/>
</dbReference>
<evidence type="ECO:0000256" key="3">
    <source>
        <dbReference type="ARBA" id="ARBA00023163"/>
    </source>
</evidence>
<reference evidence="6" key="1">
    <citation type="submission" date="2022-08" db="EMBL/GenBank/DDBJ databases">
        <authorList>
            <person name="Deng Y."/>
            <person name="Han X.-F."/>
            <person name="Zhang Y.-Q."/>
        </authorList>
    </citation>
    <scope>NUCLEOTIDE SEQUENCE</scope>
    <source>
        <strain evidence="6">CPCC 205716</strain>
    </source>
</reference>
<dbReference type="InterPro" id="IPR050204">
    <property type="entry name" value="AraC_XylS_family_regulators"/>
</dbReference>
<dbReference type="PROSITE" id="PS01124">
    <property type="entry name" value="HTH_ARAC_FAMILY_2"/>
    <property type="match status" value="1"/>
</dbReference>
<keyword evidence="2" id="KW-0238">DNA-binding</keyword>
<feature type="domain" description="HTH araC/xylS-type" evidence="5">
    <location>
        <begin position="192"/>
        <end position="293"/>
    </location>
</feature>
<dbReference type="RefSeq" id="WP_259485299.1">
    <property type="nucleotide sequence ID" value="NZ_JANTEZ010000002.1"/>
</dbReference>
<evidence type="ECO:0000256" key="2">
    <source>
        <dbReference type="ARBA" id="ARBA00023125"/>
    </source>
</evidence>
<name>A0ABT2GC72_9MICO</name>
<dbReference type="EMBL" id="JANTEZ010000002">
    <property type="protein sequence ID" value="MCS5713753.1"/>
    <property type="molecule type" value="Genomic_DNA"/>
</dbReference>
<keyword evidence="3" id="KW-0804">Transcription</keyword>
<dbReference type="Pfam" id="PF12833">
    <property type="entry name" value="HTH_18"/>
    <property type="match status" value="1"/>
</dbReference>
<keyword evidence="1" id="KW-0805">Transcription regulation</keyword>
<feature type="compositionally biased region" description="Polar residues" evidence="4">
    <location>
        <begin position="1"/>
        <end position="17"/>
    </location>
</feature>
<organism evidence="6 7">
    <name type="scientific">Herbiconiux gentiana</name>
    <dbReference type="NCBI Taxonomy" id="2970912"/>
    <lineage>
        <taxon>Bacteria</taxon>
        <taxon>Bacillati</taxon>
        <taxon>Actinomycetota</taxon>
        <taxon>Actinomycetes</taxon>
        <taxon>Micrococcales</taxon>
        <taxon>Microbacteriaceae</taxon>
        <taxon>Herbiconiux</taxon>
    </lineage>
</organism>
<dbReference type="PANTHER" id="PTHR46796">
    <property type="entry name" value="HTH-TYPE TRANSCRIPTIONAL ACTIVATOR RHAS-RELATED"/>
    <property type="match status" value="1"/>
</dbReference>
<proteinExistence type="predicted"/>
<evidence type="ECO:0000313" key="6">
    <source>
        <dbReference type="EMBL" id="MCS5713753.1"/>
    </source>
</evidence>
<protein>
    <submittedName>
        <fullName evidence="6">AraC family transcriptional regulator</fullName>
    </submittedName>
</protein>
<evidence type="ECO:0000313" key="7">
    <source>
        <dbReference type="Proteomes" id="UP001165580"/>
    </source>
</evidence>
<evidence type="ECO:0000256" key="4">
    <source>
        <dbReference type="SAM" id="MobiDB-lite"/>
    </source>
</evidence>